<dbReference type="InterPro" id="IPR018003">
    <property type="entry name" value="Insecticidal_toxin/plasmid_vir"/>
</dbReference>
<keyword evidence="3" id="KW-1185">Reference proteome</keyword>
<dbReference type="EMBL" id="JAHSTY010000001">
    <property type="protein sequence ID" value="MBV4452392.1"/>
    <property type="molecule type" value="Genomic_DNA"/>
</dbReference>
<evidence type="ECO:0008006" key="4">
    <source>
        <dbReference type="Google" id="ProtNLM"/>
    </source>
</evidence>
<proteinExistence type="predicted"/>
<protein>
    <recommendedName>
        <fullName evidence="4">Virulence plasmid A protein</fullName>
    </recommendedName>
</protein>
<evidence type="ECO:0000256" key="1">
    <source>
        <dbReference type="ARBA" id="ARBA00023026"/>
    </source>
</evidence>
<dbReference type="Pfam" id="PF03538">
    <property type="entry name" value="VRP1"/>
    <property type="match status" value="1"/>
</dbReference>
<organism evidence="2 3">
    <name type="scientific">Pseudomonas azadiae</name>
    <dbReference type="NCBI Taxonomy" id="2843612"/>
    <lineage>
        <taxon>Bacteria</taxon>
        <taxon>Pseudomonadati</taxon>
        <taxon>Pseudomonadota</taxon>
        <taxon>Gammaproteobacteria</taxon>
        <taxon>Pseudomonadales</taxon>
        <taxon>Pseudomonadaceae</taxon>
        <taxon>Pseudomonas</taxon>
    </lineage>
</organism>
<name>A0ABS6NVZ7_9PSED</name>
<reference evidence="2" key="1">
    <citation type="submission" date="2021-06" db="EMBL/GenBank/DDBJ databases">
        <title>Updating the genus Pseudomonas: Description of 43 new species and partition of the Pseudomonas putida group.</title>
        <authorList>
            <person name="Girard L."/>
            <person name="Lood C."/>
            <person name="Vandamme P."/>
            <person name="Rokni-Zadeh H."/>
            <person name="Van Noort V."/>
            <person name="Hofte M."/>
            <person name="Lavigne R."/>
            <person name="De Mot R."/>
        </authorList>
    </citation>
    <scope>NUCLEOTIDE SEQUENCE</scope>
    <source>
        <strain evidence="2">SWRI103</strain>
    </source>
</reference>
<comment type="caution">
    <text evidence="2">The sequence shown here is derived from an EMBL/GenBank/DDBJ whole genome shotgun (WGS) entry which is preliminary data.</text>
</comment>
<dbReference type="RefSeq" id="WP_169377402.1">
    <property type="nucleotide sequence ID" value="NZ_JAHSTY010000001.1"/>
</dbReference>
<dbReference type="Proteomes" id="UP001048976">
    <property type="component" value="Unassembled WGS sequence"/>
</dbReference>
<gene>
    <name evidence="2" type="ORF">KVG91_07235</name>
</gene>
<sequence>MTVKQNTLLDALVSSTGNRRKNRVTFEAAMKKIGVSSVFDIALMSKADFVRQLARFSDANGAQAYDNAVAYTTLIARLYREHQTSSTTSQALDARSGVRAMAPQGPIFSALFAEDWDNFCRPGAVGADDSPAAYLSALKVFVGQLESTSTDPARLLLDRRRPDLKSLLITPESTFTPQPMLEIVNDVLTRNLLAYLQTVPADKGKALPAVLSERQYPFALPYNFYHHQCLLGLSGTKPGLGLLNYRISLKLPITQDAGNAYGAVQQPAAQAQQLMTGLSPQQQRLLTAAAPFSHFYLNRNDLTVNWKSPGNCHLSPHAPMPTGYVLPDGQAAVGVGSPAVTAPVSTSSGTNTVPITFERAGHSDKQIVPMFFASGAAVNNTTYRFNHLHAASRATVCVHIRTHSALPPLTPAGYNATFDMLLLSGTVAHPLSKARRRVTLTLDEEYQLSDVQKNYFTSTFGVDISTTDTGLLANLDTFMQHTGLHAQEVEMLFSRRGFEVRLSPNCPSTNAQSAGLLGNLGRAFPHANHYGACYINGVGSDNYTASTLATTVPHQYEQFDNAMDLQPFEFGDKKIWRLTLTSLDRLDRLQRMIRLQRWTKIPFAKLDTLVINAMRAEVKTNLSLEPNDNTLRALGVYHFLDQRYGIDPEEFAALMHHLTPYTNNKDDKALFDKVFNEVLVFDSPLVLTQAAFNLTDPAHRKTVMQLCAGLGLQPTGDSLGLIAAQTQRWLGSLKLDLNTVSSLFRQARIARFFGYTVAELLTLANLLGGQHFKTQLASGQLGSQTGNNNADILDVLMQLCWAAQWLVESKQTVAQLQRRLGPNIPLMQPHDGARRPQVEAEQLSDDLRTRLTTLQVDVGRKVVTQSQISTLNLPATNDDDQPLDWFTLLTSFNVLNATGLLIGLDQMTFTDEPMNWLGRSLDNLLAAQKLAPGVKQASKAKLIALLLDTHDHQVHLLATLLQETTQLPVDRAVAVAHWANTSVFSILLDAQGDGPELIEQFQRVSRHAEIVVQLRLSNRALRTFVLNPQWLGAYPITNSEPSLADLYLLERFSAWQQAQSQPEDSLLSYFSLANPPAAKRKNKTQRKRVSTAANAELATLLNWTSIEIENLATLLPDGIATSMEQVDWIRRCQETCAASGLSAQNLLQATALNASSSLTDWKTVGEAAVVGDGMA</sequence>
<evidence type="ECO:0000313" key="2">
    <source>
        <dbReference type="EMBL" id="MBV4452392.1"/>
    </source>
</evidence>
<evidence type="ECO:0000313" key="3">
    <source>
        <dbReference type="Proteomes" id="UP001048976"/>
    </source>
</evidence>
<accession>A0ABS6NVZ7</accession>
<keyword evidence="1" id="KW-0843">Virulence</keyword>